<proteinExistence type="predicted"/>
<evidence type="ECO:0000313" key="1">
    <source>
        <dbReference type="EMBL" id="XDJ00355.1"/>
    </source>
</evidence>
<sequence>MIRPPLKPPNSVCVQFYKGVTMLKFMDGFDQLRGWSDVTDGLTKCGYTVAGTPTLEEGRVATQMAVSLPDTASLKRVFTSGATKVVFGFAFRAIGLRHTLLTIKDVVTITWSETDGKITAAGGTGTAVLLLDLWYYIEVVLDKTTSTIEVYVNNGLDITAPSPSSANPVTNYEVTWAGVATAQYLLDDIQFIDNQPGKYTGRIGPIQITSRLPMVDVDKEWSPSSGNDHYPLVYNQPPVEGSYIQSNTSGATDTFLSNTVIPDTQNILAVGMTVLNKKSDVDNRQLGMVIGQKGDTQKEVIDAALSTTEKYSYAVFETNAAGQDWNDERLSEAPFGVIVRP</sequence>
<organism evidence="1">
    <name type="scientific">Salmonella phage PMBT19</name>
    <dbReference type="NCBI Taxonomy" id="3229743"/>
    <lineage>
        <taxon>Viruses</taxon>
        <taxon>Duplodnaviria</taxon>
        <taxon>Heunggongvirae</taxon>
        <taxon>Uroviricota</taxon>
        <taxon>Caudoviricetes</taxon>
    </lineage>
</organism>
<dbReference type="Gene3D" id="2.60.120.200">
    <property type="match status" value="1"/>
</dbReference>
<dbReference type="EMBL" id="PP926506">
    <property type="protein sequence ID" value="XDJ00355.1"/>
    <property type="molecule type" value="Genomic_DNA"/>
</dbReference>
<protein>
    <submittedName>
        <fullName evidence="1">Uncharacterized protein</fullName>
    </submittedName>
</protein>
<accession>A0AB39C112</accession>
<reference evidence="1" key="1">
    <citation type="submission" date="2024-06" db="EMBL/GenBank/DDBJ databases">
        <title>This phage originates from the Bacteriophage catalogue of the Bacteriophage Competence Centre, Department of Microbiology und Biotechnology, Max Rubner-Institut, Kiel, Germany.</title>
        <authorList>
            <person name="Sprotte S."/>
            <person name="Brinks E."/>
            <person name="Hille F."/>
        </authorList>
    </citation>
    <scope>NUCLEOTIDE SEQUENCE</scope>
</reference>
<name>A0AB39C112_9CAUD</name>